<gene>
    <name evidence="1" type="ordered locus">AALP_Aa5g265700</name>
</gene>
<dbReference type="Gramene" id="KFK35291">
    <property type="protein sequence ID" value="KFK35291"/>
    <property type="gene ID" value="AALP_AA5G265700"/>
</dbReference>
<dbReference type="Proteomes" id="UP000029120">
    <property type="component" value="Chromosome 5"/>
</dbReference>
<dbReference type="EMBL" id="CM002873">
    <property type="protein sequence ID" value="KFK35291.1"/>
    <property type="molecule type" value="Genomic_DNA"/>
</dbReference>
<dbReference type="AlphaFoldDB" id="A0A087GZI9"/>
<protein>
    <submittedName>
        <fullName evidence="1">Uncharacterized protein</fullName>
    </submittedName>
</protein>
<organism evidence="1 2">
    <name type="scientific">Arabis alpina</name>
    <name type="common">Alpine rock-cress</name>
    <dbReference type="NCBI Taxonomy" id="50452"/>
    <lineage>
        <taxon>Eukaryota</taxon>
        <taxon>Viridiplantae</taxon>
        <taxon>Streptophyta</taxon>
        <taxon>Embryophyta</taxon>
        <taxon>Tracheophyta</taxon>
        <taxon>Spermatophyta</taxon>
        <taxon>Magnoliopsida</taxon>
        <taxon>eudicotyledons</taxon>
        <taxon>Gunneridae</taxon>
        <taxon>Pentapetalae</taxon>
        <taxon>rosids</taxon>
        <taxon>malvids</taxon>
        <taxon>Brassicales</taxon>
        <taxon>Brassicaceae</taxon>
        <taxon>Arabideae</taxon>
        <taxon>Arabis</taxon>
    </lineage>
</organism>
<evidence type="ECO:0000313" key="1">
    <source>
        <dbReference type="EMBL" id="KFK35291.1"/>
    </source>
</evidence>
<accession>A0A087GZI9</accession>
<evidence type="ECO:0000313" key="2">
    <source>
        <dbReference type="Proteomes" id="UP000029120"/>
    </source>
</evidence>
<keyword evidence="2" id="KW-1185">Reference proteome</keyword>
<reference evidence="2" key="1">
    <citation type="journal article" date="2015" name="Nat. Plants">
        <title>Genome expansion of Arabis alpina linked with retrotransposition and reduced symmetric DNA methylation.</title>
        <authorList>
            <person name="Willing E.M."/>
            <person name="Rawat V."/>
            <person name="Mandakova T."/>
            <person name="Maumus F."/>
            <person name="James G.V."/>
            <person name="Nordstroem K.J."/>
            <person name="Becker C."/>
            <person name="Warthmann N."/>
            <person name="Chica C."/>
            <person name="Szarzynska B."/>
            <person name="Zytnicki M."/>
            <person name="Albani M.C."/>
            <person name="Kiefer C."/>
            <person name="Bergonzi S."/>
            <person name="Castaings L."/>
            <person name="Mateos J.L."/>
            <person name="Berns M.C."/>
            <person name="Bujdoso N."/>
            <person name="Piofczyk T."/>
            <person name="de Lorenzo L."/>
            <person name="Barrero-Sicilia C."/>
            <person name="Mateos I."/>
            <person name="Piednoel M."/>
            <person name="Hagmann J."/>
            <person name="Chen-Min-Tao R."/>
            <person name="Iglesias-Fernandez R."/>
            <person name="Schuster S.C."/>
            <person name="Alonso-Blanco C."/>
            <person name="Roudier F."/>
            <person name="Carbonero P."/>
            <person name="Paz-Ares J."/>
            <person name="Davis S.J."/>
            <person name="Pecinka A."/>
            <person name="Quesneville H."/>
            <person name="Colot V."/>
            <person name="Lysak M.A."/>
            <person name="Weigel D."/>
            <person name="Coupland G."/>
            <person name="Schneeberger K."/>
        </authorList>
    </citation>
    <scope>NUCLEOTIDE SEQUENCE [LARGE SCALE GENOMIC DNA]</scope>
    <source>
        <strain evidence="2">cv. Pajares</strain>
    </source>
</reference>
<sequence length="78" mass="9517">MKWGWREEDWWFQNPKLVMAISLMLVTWDMDSGIIKTLKIEDRKESKNYTKMQYSQRTFDFHSKSCLFRPETSPIITH</sequence>
<name>A0A087GZI9_ARAAL</name>
<proteinExistence type="predicted"/>